<keyword evidence="4" id="KW-0808">Transferase</keyword>
<dbReference type="SUPFAM" id="SSF55874">
    <property type="entry name" value="ATPase domain of HSP90 chaperone/DNA topoisomerase II/histidine kinase"/>
    <property type="match status" value="1"/>
</dbReference>
<sequence length="483" mass="56337">MTQNDIFNDAIHSFNTSYWELCTQSYEEVWSENFYKTLGYIKEELHFSIDYFLDHLIHEEDADIFKDNFFNYCKNDVDFKQHLQILNKNGQYQLFKCVTNNELPPELTPERHYIFFFEILLDPGQAITQDNFYFKETAQMTATGSWYVDFVKKQSYWDFETKKILEYPDDYIPSLRNSAQYYPEDCREQAASLFFRCAMNGTPFNTEIKMITANERVFWARAIGKPIYNKKKEIVGIRGVFQDIDEVKRKELQLKKSLNTITSQNSRLLNFAHIVSHNLRSHTSNLSLLVQLIEDIKDPEEKNSLIHEIRNISESLNTTIAHLNEIVAIQNNKHQEKKKVNFIDTYDVVMNGIKHLIAEHNAEIYTDFSQLDGVSFLPAYLESVFLNLITNAIKYRHPDRNPVIKIKSFLDEGNMSLEFTDNGSGIDLHKAGDKLFGMYKTFHDHKDAVGIGLFLTKNQIEAMDGRINVESIVGKGTTFIIEF</sequence>
<dbReference type="InterPro" id="IPR035965">
    <property type="entry name" value="PAS-like_dom_sf"/>
</dbReference>
<evidence type="ECO:0000313" key="9">
    <source>
        <dbReference type="Proteomes" id="UP001597459"/>
    </source>
</evidence>
<dbReference type="InterPro" id="IPR013655">
    <property type="entry name" value="PAS_fold_3"/>
</dbReference>
<gene>
    <name evidence="8" type="ORF">ACFSTE_00260</name>
</gene>
<comment type="catalytic activity">
    <reaction evidence="1">
        <text>ATP + protein L-histidine = ADP + protein N-phospho-L-histidine.</text>
        <dbReference type="EC" id="2.7.13.3"/>
    </reaction>
</comment>
<keyword evidence="9" id="KW-1185">Reference proteome</keyword>
<dbReference type="EMBL" id="JBHULX010000001">
    <property type="protein sequence ID" value="MFD2589241.1"/>
    <property type="molecule type" value="Genomic_DNA"/>
</dbReference>
<dbReference type="InterPro" id="IPR052162">
    <property type="entry name" value="Sensor_kinase/Photoreceptor"/>
</dbReference>
<evidence type="ECO:0000256" key="5">
    <source>
        <dbReference type="ARBA" id="ARBA00022777"/>
    </source>
</evidence>
<dbReference type="Gene3D" id="3.30.565.10">
    <property type="entry name" value="Histidine kinase-like ATPase, C-terminal domain"/>
    <property type="match status" value="1"/>
</dbReference>
<evidence type="ECO:0000256" key="2">
    <source>
        <dbReference type="ARBA" id="ARBA00012438"/>
    </source>
</evidence>
<dbReference type="PANTHER" id="PTHR43304:SF1">
    <property type="entry name" value="PAC DOMAIN-CONTAINING PROTEIN"/>
    <property type="match status" value="1"/>
</dbReference>
<dbReference type="InterPro" id="IPR001610">
    <property type="entry name" value="PAC"/>
</dbReference>
<comment type="caution">
    <text evidence="8">The sequence shown here is derived from an EMBL/GenBank/DDBJ whole genome shotgun (WGS) entry which is preliminary data.</text>
</comment>
<dbReference type="SUPFAM" id="SSF55785">
    <property type="entry name" value="PYP-like sensor domain (PAS domain)"/>
    <property type="match status" value="2"/>
</dbReference>
<dbReference type="InterPro" id="IPR000700">
    <property type="entry name" value="PAS-assoc_C"/>
</dbReference>
<evidence type="ECO:0000259" key="7">
    <source>
        <dbReference type="PROSITE" id="PS50113"/>
    </source>
</evidence>
<reference evidence="9" key="1">
    <citation type="journal article" date="2019" name="Int. J. Syst. Evol. Microbiol.">
        <title>The Global Catalogue of Microorganisms (GCM) 10K type strain sequencing project: providing services to taxonomists for standard genome sequencing and annotation.</title>
        <authorList>
            <consortium name="The Broad Institute Genomics Platform"/>
            <consortium name="The Broad Institute Genome Sequencing Center for Infectious Disease"/>
            <person name="Wu L."/>
            <person name="Ma J."/>
        </authorList>
    </citation>
    <scope>NUCLEOTIDE SEQUENCE [LARGE SCALE GENOMIC DNA]</scope>
    <source>
        <strain evidence="9">KCTC 42423</strain>
    </source>
</reference>
<dbReference type="Gene3D" id="3.30.450.20">
    <property type="entry name" value="PAS domain"/>
    <property type="match status" value="2"/>
</dbReference>
<dbReference type="SMART" id="SM00387">
    <property type="entry name" value="HATPase_c"/>
    <property type="match status" value="1"/>
</dbReference>
<dbReference type="PROSITE" id="PS50109">
    <property type="entry name" value="HIS_KIN"/>
    <property type="match status" value="1"/>
</dbReference>
<keyword evidence="3" id="KW-0597">Phosphoprotein</keyword>
<dbReference type="Proteomes" id="UP001597459">
    <property type="component" value="Unassembled WGS sequence"/>
</dbReference>
<dbReference type="PANTHER" id="PTHR43304">
    <property type="entry name" value="PHYTOCHROME-LIKE PROTEIN CPH1"/>
    <property type="match status" value="1"/>
</dbReference>
<dbReference type="InterPro" id="IPR004358">
    <property type="entry name" value="Sig_transdc_His_kin-like_C"/>
</dbReference>
<dbReference type="InterPro" id="IPR036890">
    <property type="entry name" value="HATPase_C_sf"/>
</dbReference>
<accession>A0ABW5N2A8</accession>
<organism evidence="8 9">
    <name type="scientific">Aquimarina hainanensis</name>
    <dbReference type="NCBI Taxonomy" id="1578017"/>
    <lineage>
        <taxon>Bacteria</taxon>
        <taxon>Pseudomonadati</taxon>
        <taxon>Bacteroidota</taxon>
        <taxon>Flavobacteriia</taxon>
        <taxon>Flavobacteriales</taxon>
        <taxon>Flavobacteriaceae</taxon>
        <taxon>Aquimarina</taxon>
    </lineage>
</organism>
<dbReference type="RefSeq" id="WP_176028134.1">
    <property type="nucleotide sequence ID" value="NZ_JBHSJV010000001.1"/>
</dbReference>
<dbReference type="EC" id="2.7.13.3" evidence="2"/>
<dbReference type="InterPro" id="IPR005467">
    <property type="entry name" value="His_kinase_dom"/>
</dbReference>
<dbReference type="PRINTS" id="PR00344">
    <property type="entry name" value="BCTRLSENSOR"/>
</dbReference>
<protein>
    <recommendedName>
        <fullName evidence="2">histidine kinase</fullName>
        <ecNumber evidence="2">2.7.13.3</ecNumber>
    </recommendedName>
</protein>
<keyword evidence="5" id="KW-0418">Kinase</keyword>
<feature type="domain" description="Histidine kinase" evidence="6">
    <location>
        <begin position="274"/>
        <end position="483"/>
    </location>
</feature>
<dbReference type="InterPro" id="IPR000014">
    <property type="entry name" value="PAS"/>
</dbReference>
<dbReference type="InterPro" id="IPR003594">
    <property type="entry name" value="HATPase_dom"/>
</dbReference>
<evidence type="ECO:0000256" key="4">
    <source>
        <dbReference type="ARBA" id="ARBA00022679"/>
    </source>
</evidence>
<evidence type="ECO:0000256" key="3">
    <source>
        <dbReference type="ARBA" id="ARBA00022553"/>
    </source>
</evidence>
<dbReference type="CDD" id="cd00130">
    <property type="entry name" value="PAS"/>
    <property type="match status" value="1"/>
</dbReference>
<dbReference type="SMART" id="SM00086">
    <property type="entry name" value="PAC"/>
    <property type="match status" value="1"/>
</dbReference>
<name>A0ABW5N2A8_9FLAO</name>
<dbReference type="PROSITE" id="PS50113">
    <property type="entry name" value="PAC"/>
    <property type="match status" value="1"/>
</dbReference>
<dbReference type="Pfam" id="PF02518">
    <property type="entry name" value="HATPase_c"/>
    <property type="match status" value="1"/>
</dbReference>
<evidence type="ECO:0000256" key="1">
    <source>
        <dbReference type="ARBA" id="ARBA00000085"/>
    </source>
</evidence>
<evidence type="ECO:0000313" key="8">
    <source>
        <dbReference type="EMBL" id="MFD2589241.1"/>
    </source>
</evidence>
<proteinExistence type="predicted"/>
<evidence type="ECO:0000259" key="6">
    <source>
        <dbReference type="PROSITE" id="PS50109"/>
    </source>
</evidence>
<dbReference type="Pfam" id="PF08447">
    <property type="entry name" value="PAS_3"/>
    <property type="match status" value="2"/>
</dbReference>
<feature type="domain" description="PAC" evidence="7">
    <location>
        <begin position="204"/>
        <end position="256"/>
    </location>
</feature>